<evidence type="ECO:0008006" key="4">
    <source>
        <dbReference type="Google" id="ProtNLM"/>
    </source>
</evidence>
<evidence type="ECO:0000256" key="1">
    <source>
        <dbReference type="SAM" id="Phobius"/>
    </source>
</evidence>
<feature type="transmembrane region" description="Helical" evidence="1">
    <location>
        <begin position="68"/>
        <end position="85"/>
    </location>
</feature>
<dbReference type="RefSeq" id="WP_346581472.1">
    <property type="nucleotide sequence ID" value="NZ_JBDJNQ010000006.1"/>
</dbReference>
<dbReference type="Proteomes" id="UP001409291">
    <property type="component" value="Unassembled WGS sequence"/>
</dbReference>
<protein>
    <recommendedName>
        <fullName evidence="4">DUF3325 domain-containing protein</fullName>
    </recommendedName>
</protein>
<organism evidence="2 3">
    <name type="scientific">Sphingobacterium kitahiroshimense</name>
    <dbReference type="NCBI Taxonomy" id="470446"/>
    <lineage>
        <taxon>Bacteria</taxon>
        <taxon>Pseudomonadati</taxon>
        <taxon>Bacteroidota</taxon>
        <taxon>Sphingobacteriia</taxon>
        <taxon>Sphingobacteriales</taxon>
        <taxon>Sphingobacteriaceae</taxon>
        <taxon>Sphingobacterium</taxon>
    </lineage>
</organism>
<keyword evidence="3" id="KW-1185">Reference proteome</keyword>
<feature type="transmembrane region" description="Helical" evidence="1">
    <location>
        <begin position="44"/>
        <end position="61"/>
    </location>
</feature>
<keyword evidence="1" id="KW-0472">Membrane</keyword>
<gene>
    <name evidence="2" type="ORF">ABE541_13280</name>
</gene>
<evidence type="ECO:0000313" key="3">
    <source>
        <dbReference type="Proteomes" id="UP001409291"/>
    </source>
</evidence>
<sequence>MISTVCLILFIAFMLWMNTSKRIAWKNKSKLWAYLADRKKQSRTIAIVLFLIATACLIYAVGIASGIFAFFVILMCMGCLGVFFFPFSYFGYRVVLGIYLCSFLIEVFIH</sequence>
<name>A0ABV0BTW4_9SPHI</name>
<accession>A0ABV0BTW4</accession>
<reference evidence="2 3" key="1">
    <citation type="submission" date="2024-04" db="EMBL/GenBank/DDBJ databases">
        <title>WGS of bacteria from Torrens River.</title>
        <authorList>
            <person name="Wyrsch E.R."/>
            <person name="Drigo B."/>
        </authorList>
    </citation>
    <scope>NUCLEOTIDE SEQUENCE [LARGE SCALE GENOMIC DNA]</scope>
    <source>
        <strain evidence="2 3">TWI391</strain>
    </source>
</reference>
<comment type="caution">
    <text evidence="2">The sequence shown here is derived from an EMBL/GenBank/DDBJ whole genome shotgun (WGS) entry which is preliminary data.</text>
</comment>
<proteinExistence type="predicted"/>
<keyword evidence="1" id="KW-0812">Transmembrane</keyword>
<feature type="transmembrane region" description="Helical" evidence="1">
    <location>
        <begin position="91"/>
        <end position="109"/>
    </location>
</feature>
<evidence type="ECO:0000313" key="2">
    <source>
        <dbReference type="EMBL" id="MEN5378231.1"/>
    </source>
</evidence>
<dbReference type="EMBL" id="JBDJNQ010000006">
    <property type="protein sequence ID" value="MEN5378231.1"/>
    <property type="molecule type" value="Genomic_DNA"/>
</dbReference>
<keyword evidence="1" id="KW-1133">Transmembrane helix</keyword>